<feature type="domain" description="Peptidase S1" evidence="3">
    <location>
        <begin position="10"/>
        <end position="168"/>
    </location>
</feature>
<sequence>MCLHPRAPNLLGLSIVSSSALSFSAWVGALCLSLGLRRALRSLSPICCSPTLPPTTGQGSCGHWLFPSPAPRYIVHLGEHNLQRRDGSEQTRTATESFPHPEFNYSLPNKDHRNDIMLVKMASPATITWAVRPLILSSRCVTPGTQCLISGWGTTSSPQCRGSRGEHG</sequence>
<dbReference type="Pfam" id="PF00089">
    <property type="entry name" value="Trypsin"/>
    <property type="match status" value="1"/>
</dbReference>
<evidence type="ECO:0000259" key="3">
    <source>
        <dbReference type="PROSITE" id="PS50240"/>
    </source>
</evidence>
<dbReference type="SUPFAM" id="SSF50494">
    <property type="entry name" value="Trypsin-like serine proteases"/>
    <property type="match status" value="1"/>
</dbReference>
<name>A0A8C4LM12_EQUAS</name>
<proteinExistence type="predicted"/>
<evidence type="ECO:0000313" key="4">
    <source>
        <dbReference type="Ensembl" id="ENSEASP00005014028.1"/>
    </source>
</evidence>
<dbReference type="GO" id="GO:0006508">
    <property type="term" value="P:proteolysis"/>
    <property type="evidence" value="ECO:0007669"/>
    <property type="project" value="InterPro"/>
</dbReference>
<evidence type="ECO:0000256" key="2">
    <source>
        <dbReference type="SAM" id="MobiDB-lite"/>
    </source>
</evidence>
<reference evidence="4" key="1">
    <citation type="submission" date="2023-03" db="UniProtKB">
        <authorList>
            <consortium name="Ensembl"/>
        </authorList>
    </citation>
    <scope>IDENTIFICATION</scope>
</reference>
<dbReference type="PANTHER" id="PTHR24271:SF68">
    <property type="entry name" value="KALLIKREIN-11"/>
    <property type="match status" value="1"/>
</dbReference>
<keyword evidence="1" id="KW-1015">Disulfide bond</keyword>
<dbReference type="InterPro" id="IPR001254">
    <property type="entry name" value="Trypsin_dom"/>
</dbReference>
<dbReference type="GO" id="GO:0030141">
    <property type="term" value="C:secretory granule"/>
    <property type="evidence" value="ECO:0007669"/>
    <property type="project" value="TreeGrafter"/>
</dbReference>
<organism evidence="4">
    <name type="scientific">Equus asinus asinus</name>
    <dbReference type="NCBI Taxonomy" id="83772"/>
    <lineage>
        <taxon>Eukaryota</taxon>
        <taxon>Metazoa</taxon>
        <taxon>Chordata</taxon>
        <taxon>Craniata</taxon>
        <taxon>Vertebrata</taxon>
        <taxon>Euteleostomi</taxon>
        <taxon>Mammalia</taxon>
        <taxon>Eutheria</taxon>
        <taxon>Laurasiatheria</taxon>
        <taxon>Perissodactyla</taxon>
        <taxon>Equidae</taxon>
        <taxon>Equus</taxon>
    </lineage>
</organism>
<dbReference type="AlphaFoldDB" id="A0A8C4LM12"/>
<feature type="region of interest" description="Disordered" evidence="2">
    <location>
        <begin position="84"/>
        <end position="104"/>
    </location>
</feature>
<accession>A0A8C4LM12</accession>
<dbReference type="PROSITE" id="PS50240">
    <property type="entry name" value="TRYPSIN_DOM"/>
    <property type="match status" value="1"/>
</dbReference>
<dbReference type="PANTHER" id="PTHR24271">
    <property type="entry name" value="KALLIKREIN-RELATED"/>
    <property type="match status" value="1"/>
</dbReference>
<dbReference type="GO" id="GO:0004252">
    <property type="term" value="F:serine-type endopeptidase activity"/>
    <property type="evidence" value="ECO:0007669"/>
    <property type="project" value="InterPro"/>
</dbReference>
<evidence type="ECO:0000256" key="1">
    <source>
        <dbReference type="ARBA" id="ARBA00023157"/>
    </source>
</evidence>
<protein>
    <recommendedName>
        <fullName evidence="3">Peptidase S1 domain-containing protein</fullName>
    </recommendedName>
</protein>
<dbReference type="Gene3D" id="2.40.10.10">
    <property type="entry name" value="Trypsin-like serine proteases"/>
    <property type="match status" value="1"/>
</dbReference>
<dbReference type="InterPro" id="IPR043504">
    <property type="entry name" value="Peptidase_S1_PA_chymotrypsin"/>
</dbReference>
<dbReference type="InterPro" id="IPR009003">
    <property type="entry name" value="Peptidase_S1_PA"/>
</dbReference>
<dbReference type="Ensembl" id="ENSEAST00005015237.1">
    <property type="protein sequence ID" value="ENSEASP00005014028.1"/>
    <property type="gene ID" value="ENSEASG00005009774.1"/>
</dbReference>